<dbReference type="PANTHER" id="PTHR39624:SF2">
    <property type="entry name" value="OSMC-LIKE PROTEIN"/>
    <property type="match status" value="1"/>
</dbReference>
<evidence type="ECO:0000313" key="3">
    <source>
        <dbReference type="Proteomes" id="UP001291309"/>
    </source>
</evidence>
<dbReference type="Gene3D" id="3.30.300.20">
    <property type="match status" value="1"/>
</dbReference>
<dbReference type="EC" id="1.11.1.-" evidence="2"/>
<dbReference type="InterPro" id="IPR003718">
    <property type="entry name" value="OsmC/Ohr_fam"/>
</dbReference>
<reference evidence="2 3" key="1">
    <citation type="submission" date="2023-12" db="EMBL/GenBank/DDBJ databases">
        <title>the genome sequence of Hyalangium sp. s54d21.</title>
        <authorList>
            <person name="Zhang X."/>
        </authorList>
    </citation>
    <scope>NUCLEOTIDE SEQUENCE [LARGE SCALE GENOMIC DNA]</scope>
    <source>
        <strain evidence="3">s54d21</strain>
    </source>
</reference>
<evidence type="ECO:0000256" key="1">
    <source>
        <dbReference type="SAM" id="MobiDB-lite"/>
    </source>
</evidence>
<keyword evidence="3" id="KW-1185">Reference proteome</keyword>
<dbReference type="Pfam" id="PF02566">
    <property type="entry name" value="OsmC"/>
    <property type="match status" value="1"/>
</dbReference>
<protein>
    <submittedName>
        <fullName evidence="2">OsmC family protein</fullName>
        <ecNumber evidence="2">1.11.1.-</ecNumber>
    </submittedName>
</protein>
<accession>A0ABU5GV88</accession>
<gene>
    <name evidence="2" type="ORF">SYV04_01830</name>
</gene>
<keyword evidence="2" id="KW-0560">Oxidoreductase</keyword>
<comment type="caution">
    <text evidence="2">The sequence shown here is derived from an EMBL/GenBank/DDBJ whole genome shotgun (WGS) entry which is preliminary data.</text>
</comment>
<dbReference type="RefSeq" id="WP_321543815.1">
    <property type="nucleotide sequence ID" value="NZ_JAXIVS010000001.1"/>
</dbReference>
<evidence type="ECO:0000313" key="2">
    <source>
        <dbReference type="EMBL" id="MDY7225096.1"/>
    </source>
</evidence>
<name>A0ABU5GV88_9BACT</name>
<dbReference type="Proteomes" id="UP001291309">
    <property type="component" value="Unassembled WGS sequence"/>
</dbReference>
<sequence length="148" mass="15640">MSQPSQPTGVVMNAATAPAFKTTLEHGPSGSRIATEAPKDNGGTGASFSPTDLVGAAIASCALTTMSLVASREGLPFGEARASVEKRMTPPPRRIGELVLRIEMPAGLSRAHRTRLEQAAHECPVARSLHPDVKLPITFQYPDEPREG</sequence>
<dbReference type="InterPro" id="IPR036102">
    <property type="entry name" value="OsmC/Ohrsf"/>
</dbReference>
<dbReference type="GO" id="GO:0004601">
    <property type="term" value="F:peroxidase activity"/>
    <property type="evidence" value="ECO:0007669"/>
    <property type="project" value="UniProtKB-KW"/>
</dbReference>
<dbReference type="EMBL" id="JAXIVS010000001">
    <property type="protein sequence ID" value="MDY7225096.1"/>
    <property type="molecule type" value="Genomic_DNA"/>
</dbReference>
<proteinExistence type="predicted"/>
<dbReference type="SUPFAM" id="SSF82784">
    <property type="entry name" value="OsmC-like"/>
    <property type="match status" value="1"/>
</dbReference>
<keyword evidence="2" id="KW-0575">Peroxidase</keyword>
<dbReference type="InterPro" id="IPR015946">
    <property type="entry name" value="KH_dom-like_a/b"/>
</dbReference>
<dbReference type="PANTHER" id="PTHR39624">
    <property type="entry name" value="PROTEIN INVOLVED IN RIMO-MEDIATED BETA-METHYLTHIOLATION OF RIBOSOMAL PROTEIN S12 YCAO"/>
    <property type="match status" value="1"/>
</dbReference>
<feature type="region of interest" description="Disordered" evidence="1">
    <location>
        <begin position="1"/>
        <end position="46"/>
    </location>
</feature>
<organism evidence="2 3">
    <name type="scientific">Hyalangium rubrum</name>
    <dbReference type="NCBI Taxonomy" id="3103134"/>
    <lineage>
        <taxon>Bacteria</taxon>
        <taxon>Pseudomonadati</taxon>
        <taxon>Myxococcota</taxon>
        <taxon>Myxococcia</taxon>
        <taxon>Myxococcales</taxon>
        <taxon>Cystobacterineae</taxon>
        <taxon>Archangiaceae</taxon>
        <taxon>Hyalangium</taxon>
    </lineage>
</organism>